<dbReference type="FunFam" id="2.40.30.10:FF:000052">
    <property type="entry name" value="Selenocysteine-specific elongation factor EF-Sec"/>
    <property type="match status" value="1"/>
</dbReference>
<gene>
    <name evidence="2" type="ORF">BSTOLATCC_MIC14327</name>
</gene>
<dbReference type="InterPro" id="IPR050055">
    <property type="entry name" value="EF-Tu_GTPase"/>
</dbReference>
<dbReference type="InterPro" id="IPR000795">
    <property type="entry name" value="T_Tr_GTP-bd_dom"/>
</dbReference>
<evidence type="ECO:0000313" key="2">
    <source>
        <dbReference type="EMBL" id="CAG9315573.1"/>
    </source>
</evidence>
<evidence type="ECO:0000313" key="3">
    <source>
        <dbReference type="Proteomes" id="UP001162131"/>
    </source>
</evidence>
<dbReference type="InterPro" id="IPR049394">
    <property type="entry name" value="eEFSec_C"/>
</dbReference>
<dbReference type="PANTHER" id="PTHR43721">
    <property type="entry name" value="ELONGATION FACTOR TU-RELATED"/>
    <property type="match status" value="1"/>
</dbReference>
<dbReference type="SUPFAM" id="SSF50447">
    <property type="entry name" value="Translation proteins"/>
    <property type="match status" value="1"/>
</dbReference>
<dbReference type="AlphaFoldDB" id="A0AAU9ING0"/>
<dbReference type="SUPFAM" id="SSF52540">
    <property type="entry name" value="P-loop containing nucleoside triphosphate hydrolases"/>
    <property type="match status" value="1"/>
</dbReference>
<organism evidence="2 3">
    <name type="scientific">Blepharisma stoltei</name>
    <dbReference type="NCBI Taxonomy" id="1481888"/>
    <lineage>
        <taxon>Eukaryota</taxon>
        <taxon>Sar</taxon>
        <taxon>Alveolata</taxon>
        <taxon>Ciliophora</taxon>
        <taxon>Postciliodesmatophora</taxon>
        <taxon>Heterotrichea</taxon>
        <taxon>Heterotrichida</taxon>
        <taxon>Blepharismidae</taxon>
        <taxon>Blepharisma</taxon>
    </lineage>
</organism>
<feature type="domain" description="Tr-type G" evidence="1">
    <location>
        <begin position="6"/>
        <end position="196"/>
    </location>
</feature>
<dbReference type="Pfam" id="PF03144">
    <property type="entry name" value="GTP_EFTU_D2"/>
    <property type="match status" value="1"/>
</dbReference>
<name>A0AAU9ING0_9CILI</name>
<dbReference type="GO" id="GO:0001514">
    <property type="term" value="P:selenocysteine incorporation"/>
    <property type="evidence" value="ECO:0007669"/>
    <property type="project" value="TreeGrafter"/>
</dbReference>
<dbReference type="GO" id="GO:0005525">
    <property type="term" value="F:GTP binding"/>
    <property type="evidence" value="ECO:0007669"/>
    <property type="project" value="InterPro"/>
</dbReference>
<dbReference type="Gene3D" id="3.40.50.300">
    <property type="entry name" value="P-loop containing nucleotide triphosphate hydrolases"/>
    <property type="match status" value="1"/>
</dbReference>
<dbReference type="Pfam" id="PF21208">
    <property type="entry name" value="euk_SelB_III"/>
    <property type="match status" value="1"/>
</dbReference>
<reference evidence="2" key="1">
    <citation type="submission" date="2021-09" db="EMBL/GenBank/DDBJ databases">
        <authorList>
            <consortium name="AG Swart"/>
            <person name="Singh M."/>
            <person name="Singh A."/>
            <person name="Seah K."/>
            <person name="Emmerich C."/>
        </authorList>
    </citation>
    <scope>NUCLEOTIDE SEQUENCE</scope>
    <source>
        <strain evidence="2">ATCC30299</strain>
    </source>
</reference>
<dbReference type="GO" id="GO:0003746">
    <property type="term" value="F:translation elongation factor activity"/>
    <property type="evidence" value="ECO:0007669"/>
    <property type="project" value="TreeGrafter"/>
</dbReference>
<dbReference type="InterPro" id="IPR027417">
    <property type="entry name" value="P-loop_NTPase"/>
</dbReference>
<keyword evidence="3" id="KW-1185">Reference proteome</keyword>
<comment type="caution">
    <text evidence="2">The sequence shown here is derived from an EMBL/GenBank/DDBJ whole genome shotgun (WGS) entry which is preliminary data.</text>
</comment>
<dbReference type="PANTHER" id="PTHR43721:SF11">
    <property type="entry name" value="SELENOCYSTEINE-SPECIFIC ELONGATION FACTOR"/>
    <property type="match status" value="1"/>
</dbReference>
<dbReference type="Proteomes" id="UP001162131">
    <property type="component" value="Unassembled WGS sequence"/>
</dbReference>
<dbReference type="GO" id="GO:0003924">
    <property type="term" value="F:GTPase activity"/>
    <property type="evidence" value="ECO:0007669"/>
    <property type="project" value="InterPro"/>
</dbReference>
<proteinExistence type="predicted"/>
<dbReference type="CDD" id="cd04094">
    <property type="entry name" value="eSelB_III"/>
    <property type="match status" value="1"/>
</dbReference>
<dbReference type="PROSITE" id="PS51722">
    <property type="entry name" value="G_TR_2"/>
    <property type="match status" value="1"/>
</dbReference>
<accession>A0AAU9ING0</accession>
<dbReference type="PRINTS" id="PR00315">
    <property type="entry name" value="ELONGATNFCT"/>
</dbReference>
<dbReference type="InterPro" id="IPR009000">
    <property type="entry name" value="Transl_B-barrel_sf"/>
</dbReference>
<dbReference type="CDD" id="cd03696">
    <property type="entry name" value="SelB_II"/>
    <property type="match status" value="1"/>
</dbReference>
<evidence type="ECO:0000259" key="1">
    <source>
        <dbReference type="PROSITE" id="PS51722"/>
    </source>
</evidence>
<dbReference type="Gene3D" id="2.40.30.10">
    <property type="entry name" value="Translation factors"/>
    <property type="match status" value="2"/>
</dbReference>
<sequence length="509" mass="56162">MDVQRTFNYNLGVLGHIDSGKTSLVRALSTILSTAALDKSPQSQERGITLDLGFSAFRIEMPSHLSRDYTDLQITLVDCPGHASLIRTIIAGASIIDKMLLVIDATKGIQTQTAECIVIGELLLKSSLIVALNKVDLVDQDKLNNVEKRINAMLSMTKFNNKFGILKVAAAPREGDPIGIRELIEAISGSIDELPSRINNEPLYYEIDHCFPIKGQGTVMTGTILHGNMRVGDTLEIIPLGIQKKIKSMECFHQPVNEAKKGDRVGVCVTGFDSKLLERGVASTPNTLRVIQKSIIRVQIIPHYKFPIKSKAKFHITCGNETVMGSCVFFSSPNLKNSPNEEDLERFSPDMLYHYEDEVTKSNKKYWALLTLESPICTLADSLVIGAKLDIDVNSKACRIAFSGITEVLDPEISCDFIKVSKPKKKVGQVDRIQDPYTAIGVGMFNKETDISKFVGLQVKVNGKIGVIVSSFGKSGKFKINFPEGDAVTGEVVLEFNRLLWDPRNQMVQ</sequence>
<dbReference type="InterPro" id="IPR004161">
    <property type="entry name" value="EFTu-like_2"/>
</dbReference>
<dbReference type="InterPro" id="IPR049393">
    <property type="entry name" value="eEFSec_III"/>
</dbReference>
<dbReference type="Pfam" id="PF00009">
    <property type="entry name" value="GTP_EFTU"/>
    <property type="match status" value="1"/>
</dbReference>
<dbReference type="Pfam" id="PF21131">
    <property type="entry name" value="eEFSec_4th"/>
    <property type="match status" value="1"/>
</dbReference>
<protein>
    <recommendedName>
        <fullName evidence="1">Tr-type G domain-containing protein</fullName>
    </recommendedName>
</protein>
<dbReference type="EMBL" id="CAJZBQ010000014">
    <property type="protein sequence ID" value="CAG9315573.1"/>
    <property type="molecule type" value="Genomic_DNA"/>
</dbReference>